<evidence type="ECO:0000313" key="9">
    <source>
        <dbReference type="EnsemblMetazoa" id="CapteP79577"/>
    </source>
</evidence>
<reference evidence="9" key="3">
    <citation type="submission" date="2015-06" db="UniProtKB">
        <authorList>
            <consortium name="EnsemblMetazoa"/>
        </authorList>
    </citation>
    <scope>IDENTIFICATION</scope>
</reference>
<feature type="non-terminal residue" evidence="8">
    <location>
        <position position="1"/>
    </location>
</feature>
<gene>
    <name evidence="8" type="ORF">CAPTEDRAFT_79577</name>
</gene>
<dbReference type="STRING" id="283909.R7VCN5"/>
<dbReference type="EnsemblMetazoa" id="CapteT79577">
    <property type="protein sequence ID" value="CapteP79577"/>
    <property type="gene ID" value="CapteG79577"/>
</dbReference>
<accession>R7VCN5</accession>
<organism evidence="8">
    <name type="scientific">Capitella teleta</name>
    <name type="common">Polychaete worm</name>
    <dbReference type="NCBI Taxonomy" id="283909"/>
    <lineage>
        <taxon>Eukaryota</taxon>
        <taxon>Metazoa</taxon>
        <taxon>Spiralia</taxon>
        <taxon>Lophotrochozoa</taxon>
        <taxon>Annelida</taxon>
        <taxon>Polychaeta</taxon>
        <taxon>Sedentaria</taxon>
        <taxon>Scolecida</taxon>
        <taxon>Capitellidae</taxon>
        <taxon>Capitella</taxon>
    </lineage>
</organism>
<keyword evidence="5" id="KW-0472">Membrane</keyword>
<evidence type="ECO:0000313" key="10">
    <source>
        <dbReference type="Proteomes" id="UP000014760"/>
    </source>
</evidence>
<dbReference type="GO" id="GO:0005576">
    <property type="term" value="C:extracellular region"/>
    <property type="evidence" value="ECO:0007669"/>
    <property type="project" value="UniProtKB-SubCell"/>
</dbReference>
<keyword evidence="10" id="KW-1185">Reference proteome</keyword>
<evidence type="ECO:0000259" key="7">
    <source>
        <dbReference type="PROSITE" id="PS50022"/>
    </source>
</evidence>
<dbReference type="Pfam" id="PF00754">
    <property type="entry name" value="F5_F8_type_C"/>
    <property type="match status" value="1"/>
</dbReference>
<dbReference type="EMBL" id="KB293049">
    <property type="protein sequence ID" value="ELU16593.1"/>
    <property type="molecule type" value="Genomic_DNA"/>
</dbReference>
<dbReference type="SUPFAM" id="SSF49785">
    <property type="entry name" value="Galactose-binding domain-like"/>
    <property type="match status" value="1"/>
</dbReference>
<name>R7VCN5_CAPTE</name>
<evidence type="ECO:0000313" key="8">
    <source>
        <dbReference type="EMBL" id="ELU16593.1"/>
    </source>
</evidence>
<dbReference type="InterPro" id="IPR000421">
    <property type="entry name" value="FA58C"/>
</dbReference>
<dbReference type="HOGENOM" id="CLU_030066_5_1_1"/>
<dbReference type="EMBL" id="AMQN01017373">
    <property type="status" value="NOT_ANNOTATED_CDS"/>
    <property type="molecule type" value="Genomic_DNA"/>
</dbReference>
<evidence type="ECO:0000256" key="5">
    <source>
        <dbReference type="ARBA" id="ARBA00023136"/>
    </source>
</evidence>
<dbReference type="Gene3D" id="2.60.120.260">
    <property type="entry name" value="Galactose-binding domain-like"/>
    <property type="match status" value="1"/>
</dbReference>
<evidence type="ECO:0000256" key="3">
    <source>
        <dbReference type="ARBA" id="ARBA00022525"/>
    </source>
</evidence>
<reference evidence="10" key="1">
    <citation type="submission" date="2012-12" db="EMBL/GenBank/DDBJ databases">
        <authorList>
            <person name="Hellsten U."/>
            <person name="Grimwood J."/>
            <person name="Chapman J.A."/>
            <person name="Shapiro H."/>
            <person name="Aerts A."/>
            <person name="Otillar R.P."/>
            <person name="Terry A.Y."/>
            <person name="Boore J.L."/>
            <person name="Simakov O."/>
            <person name="Marletaz F."/>
            <person name="Cho S.-J."/>
            <person name="Edsinger-Gonzales E."/>
            <person name="Havlak P."/>
            <person name="Kuo D.-H."/>
            <person name="Larsson T."/>
            <person name="Lv J."/>
            <person name="Arendt D."/>
            <person name="Savage R."/>
            <person name="Osoegawa K."/>
            <person name="de Jong P."/>
            <person name="Lindberg D.R."/>
            <person name="Seaver E.C."/>
            <person name="Weisblat D.A."/>
            <person name="Putnam N.H."/>
            <person name="Grigoriev I.V."/>
            <person name="Rokhsar D.S."/>
        </authorList>
    </citation>
    <scope>NUCLEOTIDE SEQUENCE</scope>
    <source>
        <strain evidence="10">I ESC-2004</strain>
    </source>
</reference>
<dbReference type="GO" id="GO:0038023">
    <property type="term" value="F:signaling receptor activity"/>
    <property type="evidence" value="ECO:0007669"/>
    <property type="project" value="TreeGrafter"/>
</dbReference>
<keyword evidence="3" id="KW-0964">Secreted</keyword>
<dbReference type="InterPro" id="IPR008979">
    <property type="entry name" value="Galactose-bd-like_sf"/>
</dbReference>
<reference evidence="8 10" key="2">
    <citation type="journal article" date="2013" name="Nature">
        <title>Insights into bilaterian evolution from three spiralian genomes.</title>
        <authorList>
            <person name="Simakov O."/>
            <person name="Marletaz F."/>
            <person name="Cho S.J."/>
            <person name="Edsinger-Gonzales E."/>
            <person name="Havlak P."/>
            <person name="Hellsten U."/>
            <person name="Kuo D.H."/>
            <person name="Larsson T."/>
            <person name="Lv J."/>
            <person name="Arendt D."/>
            <person name="Savage R."/>
            <person name="Osoegawa K."/>
            <person name="de Jong P."/>
            <person name="Grimwood J."/>
            <person name="Chapman J.A."/>
            <person name="Shapiro H."/>
            <person name="Aerts A."/>
            <person name="Otillar R.P."/>
            <person name="Terry A.Y."/>
            <person name="Boore J.L."/>
            <person name="Grigoriev I.V."/>
            <person name="Lindberg D.R."/>
            <person name="Seaver E.C."/>
            <person name="Weisblat D.A."/>
            <person name="Putnam N.H."/>
            <person name="Rokhsar D.S."/>
        </authorList>
    </citation>
    <scope>NUCLEOTIDE SEQUENCE</scope>
    <source>
        <strain evidence="8 10">I ESC-2004</strain>
    </source>
</reference>
<dbReference type="AlphaFoldDB" id="R7VCN5"/>
<evidence type="ECO:0000256" key="1">
    <source>
        <dbReference type="ARBA" id="ARBA00004184"/>
    </source>
</evidence>
<dbReference type="OrthoDB" id="6084983at2759"/>
<dbReference type="PANTHER" id="PTHR46806:SF5">
    <property type="entry name" value="F5_8 TYPE C DOMAIN-CONTAINING PROTEIN"/>
    <property type="match status" value="1"/>
</dbReference>
<evidence type="ECO:0000256" key="2">
    <source>
        <dbReference type="ARBA" id="ARBA00004613"/>
    </source>
</evidence>
<keyword evidence="6" id="KW-1015">Disulfide bond</keyword>
<dbReference type="GO" id="GO:0005886">
    <property type="term" value="C:plasma membrane"/>
    <property type="evidence" value="ECO:0007669"/>
    <property type="project" value="TreeGrafter"/>
</dbReference>
<proteinExistence type="predicted"/>
<dbReference type="Proteomes" id="UP000014760">
    <property type="component" value="Unassembled WGS sequence"/>
</dbReference>
<keyword evidence="4" id="KW-0130">Cell adhesion</keyword>
<protein>
    <recommendedName>
        <fullName evidence="7">F5/8 type C domain-containing protein</fullName>
    </recommendedName>
</protein>
<dbReference type="PANTHER" id="PTHR46806">
    <property type="entry name" value="F5/8 TYPE C DOMAIN-CONTAINING PROTEIN"/>
    <property type="match status" value="1"/>
</dbReference>
<dbReference type="InterPro" id="IPR050633">
    <property type="entry name" value="Neuropilin_MCO_CoagFactor"/>
</dbReference>
<dbReference type="GO" id="GO:0007155">
    <property type="term" value="P:cell adhesion"/>
    <property type="evidence" value="ECO:0007669"/>
    <property type="project" value="UniProtKB-KW"/>
</dbReference>
<sequence length="81" mass="9555">WIQVDLGRSHRVVAIATWGRRMQYDHYVTSYKIKHSVNADIWQEYSENGQEKIFPGNVDTATKVENIFTEPILARFVRLYP</sequence>
<dbReference type="GO" id="GO:0012505">
    <property type="term" value="C:endomembrane system"/>
    <property type="evidence" value="ECO:0007669"/>
    <property type="project" value="UniProtKB-SubCell"/>
</dbReference>
<evidence type="ECO:0000256" key="6">
    <source>
        <dbReference type="ARBA" id="ARBA00023157"/>
    </source>
</evidence>
<feature type="non-terminal residue" evidence="8">
    <location>
        <position position="81"/>
    </location>
</feature>
<evidence type="ECO:0000256" key="4">
    <source>
        <dbReference type="ARBA" id="ARBA00022889"/>
    </source>
</evidence>
<dbReference type="PROSITE" id="PS50022">
    <property type="entry name" value="FA58C_3"/>
    <property type="match status" value="1"/>
</dbReference>
<feature type="domain" description="F5/8 type C" evidence="7">
    <location>
        <begin position="1"/>
        <end position="81"/>
    </location>
</feature>
<comment type="subcellular location">
    <subcellularLocation>
        <location evidence="1">Endomembrane system</location>
        <topology evidence="1">Peripheral membrane protein</topology>
    </subcellularLocation>
    <subcellularLocation>
        <location evidence="2">Secreted</location>
    </subcellularLocation>
</comment>